<dbReference type="SMART" id="SM00829">
    <property type="entry name" value="PKS_ER"/>
    <property type="match status" value="1"/>
</dbReference>
<dbReference type="PANTHER" id="PTHR45033">
    <property type="match status" value="1"/>
</dbReference>
<proteinExistence type="predicted"/>
<sequence>MHLPQNLGADEVLVELRAASLNYRDLMIAKGGRDLRAADVVPGSDGAGIVVKTGCDVKSVTVGDRVVTHMVQGQEKNGEAVVGLDDDTLPVFTHISHGLGHGLNGTLATHGVFRESCIIKIGDFLTFEEAATLTCSGITAWNALMGLKGQELKKGDWILVEGTGGVSIAALQFALAIGATVIATTSDEAKAVKLRELGAHHVINYREVTEWGRAAKELTPNGRGVDMVVDIGGDATVGQSIEALKTNGLVVLTGLLGSVDKPDSLLLRLIFASCVARGILLGTRQMMRDMVQFVEANGVKPALDDQVFSLESAKDAYDRMKKQKHFSKVVIQIPGNH</sequence>
<dbReference type="SUPFAM" id="SSF50129">
    <property type="entry name" value="GroES-like"/>
    <property type="match status" value="1"/>
</dbReference>
<comment type="caution">
    <text evidence="2">The sequence shown here is derived from an EMBL/GenBank/DDBJ whole genome shotgun (WGS) entry which is preliminary data.</text>
</comment>
<accession>A0A8K0SUB3</accession>
<dbReference type="OrthoDB" id="9930022at2759"/>
<dbReference type="InterPro" id="IPR036291">
    <property type="entry name" value="NAD(P)-bd_dom_sf"/>
</dbReference>
<name>A0A8K0SUB3_9HYPO</name>
<evidence type="ECO:0000313" key="3">
    <source>
        <dbReference type="Proteomes" id="UP000813444"/>
    </source>
</evidence>
<evidence type="ECO:0000313" key="2">
    <source>
        <dbReference type="EMBL" id="KAH7324939.1"/>
    </source>
</evidence>
<dbReference type="EMBL" id="JAGPNK010000003">
    <property type="protein sequence ID" value="KAH7324939.1"/>
    <property type="molecule type" value="Genomic_DNA"/>
</dbReference>
<organism evidence="2 3">
    <name type="scientific">Stachybotrys elegans</name>
    <dbReference type="NCBI Taxonomy" id="80388"/>
    <lineage>
        <taxon>Eukaryota</taxon>
        <taxon>Fungi</taxon>
        <taxon>Dikarya</taxon>
        <taxon>Ascomycota</taxon>
        <taxon>Pezizomycotina</taxon>
        <taxon>Sordariomycetes</taxon>
        <taxon>Hypocreomycetidae</taxon>
        <taxon>Hypocreales</taxon>
        <taxon>Stachybotryaceae</taxon>
        <taxon>Stachybotrys</taxon>
    </lineage>
</organism>
<dbReference type="Gene3D" id="3.40.50.720">
    <property type="entry name" value="NAD(P)-binding Rossmann-like Domain"/>
    <property type="match status" value="1"/>
</dbReference>
<dbReference type="InterPro" id="IPR052711">
    <property type="entry name" value="Zinc_ADH-like"/>
</dbReference>
<protein>
    <recommendedName>
        <fullName evidence="1">Enoyl reductase (ER) domain-containing protein</fullName>
    </recommendedName>
</protein>
<reference evidence="2" key="1">
    <citation type="journal article" date="2021" name="Nat. Commun.">
        <title>Genetic determinants of endophytism in the Arabidopsis root mycobiome.</title>
        <authorList>
            <person name="Mesny F."/>
            <person name="Miyauchi S."/>
            <person name="Thiergart T."/>
            <person name="Pickel B."/>
            <person name="Atanasova L."/>
            <person name="Karlsson M."/>
            <person name="Huettel B."/>
            <person name="Barry K.W."/>
            <person name="Haridas S."/>
            <person name="Chen C."/>
            <person name="Bauer D."/>
            <person name="Andreopoulos W."/>
            <person name="Pangilinan J."/>
            <person name="LaButti K."/>
            <person name="Riley R."/>
            <person name="Lipzen A."/>
            <person name="Clum A."/>
            <person name="Drula E."/>
            <person name="Henrissat B."/>
            <person name="Kohler A."/>
            <person name="Grigoriev I.V."/>
            <person name="Martin F.M."/>
            <person name="Hacquard S."/>
        </authorList>
    </citation>
    <scope>NUCLEOTIDE SEQUENCE</scope>
    <source>
        <strain evidence="2">MPI-CAGE-CH-0235</strain>
    </source>
</reference>
<dbReference type="InterPro" id="IPR020843">
    <property type="entry name" value="ER"/>
</dbReference>
<dbReference type="InterPro" id="IPR013149">
    <property type="entry name" value="ADH-like_C"/>
</dbReference>
<dbReference type="Proteomes" id="UP000813444">
    <property type="component" value="Unassembled WGS sequence"/>
</dbReference>
<dbReference type="InterPro" id="IPR011032">
    <property type="entry name" value="GroES-like_sf"/>
</dbReference>
<dbReference type="GO" id="GO:0016491">
    <property type="term" value="F:oxidoreductase activity"/>
    <property type="evidence" value="ECO:0007669"/>
    <property type="project" value="InterPro"/>
</dbReference>
<dbReference type="Pfam" id="PF08240">
    <property type="entry name" value="ADH_N"/>
    <property type="match status" value="1"/>
</dbReference>
<dbReference type="PANTHER" id="PTHR45033:SF2">
    <property type="entry name" value="ZINC-TYPE ALCOHOL DEHYDROGENASE-LIKE PROTEIN C1773.06C"/>
    <property type="match status" value="1"/>
</dbReference>
<dbReference type="Pfam" id="PF00107">
    <property type="entry name" value="ADH_zinc_N"/>
    <property type="match status" value="1"/>
</dbReference>
<evidence type="ECO:0000259" key="1">
    <source>
        <dbReference type="SMART" id="SM00829"/>
    </source>
</evidence>
<dbReference type="AlphaFoldDB" id="A0A8K0SUB3"/>
<dbReference type="SUPFAM" id="SSF51735">
    <property type="entry name" value="NAD(P)-binding Rossmann-fold domains"/>
    <property type="match status" value="1"/>
</dbReference>
<feature type="domain" description="Enoyl reductase (ER)" evidence="1">
    <location>
        <begin position="1"/>
        <end position="331"/>
    </location>
</feature>
<dbReference type="CDD" id="cd08276">
    <property type="entry name" value="MDR7"/>
    <property type="match status" value="1"/>
</dbReference>
<gene>
    <name evidence="2" type="ORF">B0I35DRAFT_449745</name>
</gene>
<dbReference type="InterPro" id="IPR013154">
    <property type="entry name" value="ADH-like_N"/>
</dbReference>
<keyword evidence="3" id="KW-1185">Reference proteome</keyword>
<dbReference type="Gene3D" id="3.90.180.10">
    <property type="entry name" value="Medium-chain alcohol dehydrogenases, catalytic domain"/>
    <property type="match status" value="1"/>
</dbReference>